<keyword evidence="2" id="KW-0812">Transmembrane</keyword>
<reference evidence="3 4" key="1">
    <citation type="journal article" date="2015" name="Environ. Microbiol.">
        <title>Genome analyses suggest the presence of polyploidy and recent human-driven expansions in eight global populations of the honeybee pathogen Nosema ceranae.</title>
        <authorList>
            <person name="Pelin A."/>
            <person name="Selman M."/>
            <person name="Aris-Brosou S."/>
            <person name="Farinelli L."/>
            <person name="Corradi N."/>
        </authorList>
    </citation>
    <scope>NUCLEOTIDE SEQUENCE [LARGE SCALE GENOMIC DNA]</scope>
    <source>
        <strain evidence="3 4">PA08 1199</strain>
    </source>
</reference>
<dbReference type="GO" id="GO:0016020">
    <property type="term" value="C:membrane"/>
    <property type="evidence" value="ECO:0007669"/>
    <property type="project" value="InterPro"/>
</dbReference>
<protein>
    <submittedName>
        <fullName evidence="3">T-snare complex syntaxin</fullName>
    </submittedName>
</protein>
<dbReference type="OrthoDB" id="10251371at2759"/>
<comment type="caution">
    <text evidence="3">The sequence shown here is derived from an EMBL/GenBank/DDBJ whole genome shotgun (WGS) entry which is preliminary data.</text>
</comment>
<keyword evidence="2" id="KW-0472">Membrane</keyword>
<evidence type="ECO:0000313" key="4">
    <source>
        <dbReference type="Proteomes" id="UP000034350"/>
    </source>
</evidence>
<dbReference type="RefSeq" id="XP_024330450.1">
    <property type="nucleotide sequence ID" value="XM_024475793.1"/>
</dbReference>
<dbReference type="Gene3D" id="1.20.58.70">
    <property type="match status" value="1"/>
</dbReference>
<dbReference type="AlphaFoldDB" id="A0A0F9WNY5"/>
<keyword evidence="1" id="KW-0175">Coiled coil</keyword>
<name>A0A0F9WNY5_9MICR</name>
<proteinExistence type="predicted"/>
<keyword evidence="2" id="KW-1133">Transmembrane helix</keyword>
<evidence type="ECO:0000256" key="2">
    <source>
        <dbReference type="SAM" id="Phobius"/>
    </source>
</evidence>
<dbReference type="Gene3D" id="1.20.5.110">
    <property type="match status" value="1"/>
</dbReference>
<keyword evidence="4" id="KW-1185">Reference proteome</keyword>
<dbReference type="InterPro" id="IPR010989">
    <property type="entry name" value="SNARE"/>
</dbReference>
<dbReference type="GO" id="GO:0016192">
    <property type="term" value="P:vesicle-mediated transport"/>
    <property type="evidence" value="ECO:0007669"/>
    <property type="project" value="InterPro"/>
</dbReference>
<dbReference type="VEuPathDB" id="MicrosporidiaDB:AAJ76_5000025645"/>
<sequence length="235" mass="27884">MIINRTCEYKRINTLPIRKGGIDVFHIRTFLDEIYKSIKLLHIKQEKLKLPSFESKSKKRLEIRKMNDLITSRFKEVESLISEINTDDTDLNKYIINYFNTKLKTILLEYKKTQQKFLEDSVIDIIPEKNFEQETEYMADNVENVLDIQKNIYEITNYILEMKMLIHLGSNSIDRLDLIFETTCANLDKVNNELNILEKNYKGMKDKIMYLLGIIVLLLIILSIIKVELRRKVIN</sequence>
<dbReference type="VEuPathDB" id="MicrosporidiaDB:NCER_101365"/>
<evidence type="ECO:0000256" key="1">
    <source>
        <dbReference type="SAM" id="Coils"/>
    </source>
</evidence>
<dbReference type="SUPFAM" id="SSF47661">
    <property type="entry name" value="t-snare proteins"/>
    <property type="match status" value="1"/>
</dbReference>
<dbReference type="Proteomes" id="UP000034350">
    <property type="component" value="Unassembled WGS sequence"/>
</dbReference>
<dbReference type="GeneID" id="36320740"/>
<dbReference type="EMBL" id="JPQZ01000050">
    <property type="protein sequence ID" value="KKO74708.1"/>
    <property type="molecule type" value="Genomic_DNA"/>
</dbReference>
<dbReference type="OMA" id="EDTRPFQ"/>
<feature type="transmembrane region" description="Helical" evidence="2">
    <location>
        <begin position="208"/>
        <end position="225"/>
    </location>
</feature>
<organism evidence="3 4">
    <name type="scientific">Vairimorpha ceranae</name>
    <dbReference type="NCBI Taxonomy" id="40302"/>
    <lineage>
        <taxon>Eukaryota</taxon>
        <taxon>Fungi</taxon>
        <taxon>Fungi incertae sedis</taxon>
        <taxon>Microsporidia</taxon>
        <taxon>Nosematidae</taxon>
        <taxon>Vairimorpha</taxon>
    </lineage>
</organism>
<feature type="coiled-coil region" evidence="1">
    <location>
        <begin position="180"/>
        <end position="207"/>
    </location>
</feature>
<gene>
    <name evidence="3" type="ORF">AAJ76_5000025645</name>
</gene>
<evidence type="ECO:0000313" key="3">
    <source>
        <dbReference type="EMBL" id="KKO74708.1"/>
    </source>
</evidence>
<accession>A0A0F9WNY5</accession>